<feature type="domain" description="CSC1/OSCA1-like 7TM region" evidence="2">
    <location>
        <begin position="1"/>
        <end position="51"/>
    </location>
</feature>
<keyword evidence="1" id="KW-1133">Transmembrane helix</keyword>
<evidence type="ECO:0000256" key="1">
    <source>
        <dbReference type="SAM" id="Phobius"/>
    </source>
</evidence>
<accession>A0A1X7UMW0</accession>
<protein>
    <recommendedName>
        <fullName evidence="2">CSC1/OSCA1-like 7TM region domain-containing protein</fullName>
    </recommendedName>
</protein>
<proteinExistence type="predicted"/>
<dbReference type="OrthoDB" id="1689567at2759"/>
<name>A0A1X7UMW0_AMPQE</name>
<dbReference type="AlphaFoldDB" id="A0A1X7UMW0"/>
<dbReference type="EnsemblMetazoa" id="Aqu2.1.28991_001">
    <property type="protein sequence ID" value="Aqu2.1.28991_001"/>
    <property type="gene ID" value="Aqu2.1.28991"/>
</dbReference>
<organism evidence="3">
    <name type="scientific">Amphimedon queenslandica</name>
    <name type="common">Sponge</name>
    <dbReference type="NCBI Taxonomy" id="400682"/>
    <lineage>
        <taxon>Eukaryota</taxon>
        <taxon>Metazoa</taxon>
        <taxon>Porifera</taxon>
        <taxon>Demospongiae</taxon>
        <taxon>Heteroscleromorpha</taxon>
        <taxon>Haplosclerida</taxon>
        <taxon>Niphatidae</taxon>
        <taxon>Amphimedon</taxon>
    </lineage>
</organism>
<keyword evidence="1" id="KW-0812">Transmembrane</keyword>
<dbReference type="Pfam" id="PF02714">
    <property type="entry name" value="RSN1_7TM"/>
    <property type="match status" value="1"/>
</dbReference>
<keyword evidence="1" id="KW-0472">Membrane</keyword>
<reference evidence="3" key="1">
    <citation type="submission" date="2017-05" db="UniProtKB">
        <authorList>
            <consortium name="EnsemblMetazoa"/>
        </authorList>
    </citation>
    <scope>IDENTIFICATION</scope>
</reference>
<feature type="transmembrane region" description="Helical" evidence="1">
    <location>
        <begin position="12"/>
        <end position="30"/>
    </location>
</feature>
<dbReference type="InParanoid" id="A0A1X7UMW0"/>
<dbReference type="InterPro" id="IPR003864">
    <property type="entry name" value="CSC1/OSCA1-like_7TM"/>
</dbReference>
<evidence type="ECO:0000313" key="3">
    <source>
        <dbReference type="EnsemblMetazoa" id="Aqu2.1.28991_001"/>
    </source>
</evidence>
<evidence type="ECO:0000259" key="2">
    <source>
        <dbReference type="Pfam" id="PF02714"/>
    </source>
</evidence>
<sequence>CVFLPNNGTYFISYIVIATFISSPLELLRLPQLAEYIYRRIRAKTKLEKQQIIKK</sequence>
<dbReference type="GO" id="GO:0016020">
    <property type="term" value="C:membrane"/>
    <property type="evidence" value="ECO:0007669"/>
    <property type="project" value="InterPro"/>
</dbReference>